<keyword evidence="2" id="KW-1185">Reference proteome</keyword>
<dbReference type="eggNOG" id="ENOG5031V11">
    <property type="taxonomic scope" value="Bacteria"/>
</dbReference>
<dbReference type="PATRIC" id="fig|1217656.3.peg.3335"/>
<proteinExistence type="predicted"/>
<dbReference type="EMBL" id="APPJ01000012">
    <property type="protein sequence ID" value="ENV16454.1"/>
    <property type="molecule type" value="Genomic_DNA"/>
</dbReference>
<dbReference type="Proteomes" id="UP000013148">
    <property type="component" value="Unassembled WGS sequence"/>
</dbReference>
<dbReference type="HOGENOM" id="CLU_331955_0_0_6"/>
<reference evidence="1 2" key="1">
    <citation type="submission" date="2013-02" db="EMBL/GenBank/DDBJ databases">
        <title>The Genome Sequence of Acinetobacter guillouiae NIPH 991.</title>
        <authorList>
            <consortium name="The Broad Institute Genome Sequencing Platform"/>
            <consortium name="The Broad Institute Genome Sequencing Center for Infectious Disease"/>
            <person name="Cerqueira G."/>
            <person name="Feldgarden M."/>
            <person name="Courvalin P."/>
            <person name="Perichon B."/>
            <person name="Grillot-Courvalin C."/>
            <person name="Clermont D."/>
            <person name="Rocha E."/>
            <person name="Yoon E.-J."/>
            <person name="Nemec A."/>
            <person name="Walker B."/>
            <person name="Young S.K."/>
            <person name="Zeng Q."/>
            <person name="Gargeya S."/>
            <person name="Fitzgerald M."/>
            <person name="Haas B."/>
            <person name="Abouelleil A."/>
            <person name="Alvarado L."/>
            <person name="Arachchi H.M."/>
            <person name="Berlin A.M."/>
            <person name="Chapman S.B."/>
            <person name="Dewar J."/>
            <person name="Goldberg J."/>
            <person name="Griggs A."/>
            <person name="Gujja S."/>
            <person name="Hansen M."/>
            <person name="Howarth C."/>
            <person name="Imamovic A."/>
            <person name="Larimer J."/>
            <person name="McCowan C."/>
            <person name="Murphy C."/>
            <person name="Neiman D."/>
            <person name="Pearson M."/>
            <person name="Priest M."/>
            <person name="Roberts A."/>
            <person name="Saif S."/>
            <person name="Shea T."/>
            <person name="Sisk P."/>
            <person name="Sykes S."/>
            <person name="Wortman J."/>
            <person name="Nusbaum C."/>
            <person name="Birren B."/>
        </authorList>
    </citation>
    <scope>NUCLEOTIDE SEQUENCE [LARGE SCALE GENOMIC DNA]</scope>
    <source>
        <strain evidence="1 2">NIPH 991</strain>
    </source>
</reference>
<organism evidence="1 2">
    <name type="scientific">Acinetobacter guillouiae NIPH 991</name>
    <dbReference type="NCBI Taxonomy" id="1217656"/>
    <lineage>
        <taxon>Bacteria</taxon>
        <taxon>Pseudomonadati</taxon>
        <taxon>Pseudomonadota</taxon>
        <taxon>Gammaproteobacteria</taxon>
        <taxon>Moraxellales</taxon>
        <taxon>Moraxellaceae</taxon>
        <taxon>Acinetobacter</taxon>
    </lineage>
</organism>
<gene>
    <name evidence="1" type="ORF">F964_03389</name>
</gene>
<evidence type="ECO:0000313" key="1">
    <source>
        <dbReference type="EMBL" id="ENV16454.1"/>
    </source>
</evidence>
<dbReference type="RefSeq" id="WP_004822036.1">
    <property type="nucleotide sequence ID" value="NZ_KB849456.1"/>
</dbReference>
<name>N8Y563_ACIGI</name>
<evidence type="ECO:0000313" key="2">
    <source>
        <dbReference type="Proteomes" id="UP000013148"/>
    </source>
</evidence>
<accession>N8Y563</accession>
<dbReference type="AlphaFoldDB" id="N8Y563"/>
<protein>
    <submittedName>
        <fullName evidence="1">Uncharacterized protein</fullName>
    </submittedName>
</protein>
<comment type="caution">
    <text evidence="1">The sequence shown here is derived from an EMBL/GenBank/DDBJ whole genome shotgun (WGS) entry which is preliminary data.</text>
</comment>
<sequence>MHEPKLYGLYSYGEPLTDQDRAFIDHYAKKLTNFKTISKLESLKYTKVLPDGGSVILNDSGGMFRVIAFKPSLRKPTTPDDGSTHLEIPLLFSGIVMNAISQDDSGIGIRFSTETRRRINNYEGMGPDYLDMQRFRCTYAPDFQMFIPEILRNRPGRTEHSQYQQQHATWYSGTMAQVIQIVGAYGRQDFKKLPQDDHYEQLHYTLPFEVSEKIWPEIKNFCLPGYTGRAPMNGQYQYNFQFNDTDLVAFDEKREPWLIKINNVGIWAMPLPLVPATTTKAFREYIENTGDSEIEKILDRFGGMPSGEGFPLSAEFYRWVRAGVIIRLGDTGKFFQYSAYSSACGWSSNLDCTEAINTCYDYSDDGFCYGYTFMIRFQMLSVENRGWTKSKQVSRDWSTQDRDLLSEYLSRLFNALKESTEHGQLASIRYKLRRVDESEIMDRARNQNGTTDIDYWDNLRLEPIAQCKASLVITNEGYLHEGQRIKLPEPYEGGCVSMNFKPLGDKDTYPYIDTIIFAYYIGDTLKVIKNYRDDRKFVEKTISNFEENMIVGNWEEKRLVGGVYNGGDYYSTDFDNRKEIPGSVYTTTIEGKDQGWGKPFANFGYYFWVEGVLTRNRYYTHKRIEQSTGNIGMRQGFIVPYLNRNMSFYGHHEWHDQGSYLETLRQYGITDPNSYGFWTYDFSWHWVSTGQTMPRKGRPYPKDSFPVWAERYDYKPTDNSDFADYGDWIGALPADVSHIVHPPNGINLISYGGEPPPVEEYTINKEGGRENFYNMGCSVTDRAVKLHDQQHSADFYSLSPNPNGTVVYQDACKVVFGGIEYANISLKNLAGQKYRFGYTRLNETHESKAFIGVINE</sequence>